<comment type="similarity">
    <text evidence="3">Belongs to the Maf family. YhdE subfamily.</text>
</comment>
<evidence type="ECO:0000256" key="2">
    <source>
        <dbReference type="ARBA" id="ARBA00022801"/>
    </source>
</evidence>
<protein>
    <recommendedName>
        <fullName evidence="3">dTTP/UTP pyrophosphatase</fullName>
        <shortName evidence="3">dTTPase/UTPase</shortName>
        <ecNumber evidence="3">3.6.1.9</ecNumber>
    </recommendedName>
    <alternativeName>
        <fullName evidence="3">Nucleoside triphosphate pyrophosphatase</fullName>
    </alternativeName>
    <alternativeName>
        <fullName evidence="3">Nucleotide pyrophosphatase</fullName>
        <shortName evidence="3">Nucleotide PPase</shortName>
    </alternativeName>
</protein>
<keyword evidence="2 3" id="KW-0378">Hydrolase</keyword>
<dbReference type="RefSeq" id="WP_135271084.1">
    <property type="nucleotide sequence ID" value="NZ_SRIB01000007.1"/>
</dbReference>
<dbReference type="OrthoDB" id="9807767at2"/>
<dbReference type="EC" id="3.6.1.9" evidence="3"/>
<evidence type="ECO:0000313" key="5">
    <source>
        <dbReference type="Proteomes" id="UP000298381"/>
    </source>
</evidence>
<dbReference type="GO" id="GO:0009117">
    <property type="term" value="P:nucleotide metabolic process"/>
    <property type="evidence" value="ECO:0007669"/>
    <property type="project" value="UniProtKB-KW"/>
</dbReference>
<dbReference type="CDD" id="cd00555">
    <property type="entry name" value="Maf"/>
    <property type="match status" value="1"/>
</dbReference>
<dbReference type="SUPFAM" id="SSF52972">
    <property type="entry name" value="ITPase-like"/>
    <property type="match status" value="1"/>
</dbReference>
<organism evidence="4 5">
    <name type="scientific">Soehngenia longivitae</name>
    <dbReference type="NCBI Taxonomy" id="2562294"/>
    <lineage>
        <taxon>Bacteria</taxon>
        <taxon>Bacillati</taxon>
        <taxon>Bacillota</taxon>
        <taxon>Tissierellia</taxon>
        <taxon>Tissierellales</taxon>
        <taxon>Tissierellaceae</taxon>
        <taxon>Soehngenia</taxon>
    </lineage>
</organism>
<comment type="function">
    <text evidence="3">Nucleoside triphosphate pyrophosphatase that hydrolyzes dTTP and UTP. May have a dual role in cell division arrest and in preventing the incorporation of modified nucleotides into cellular nucleic acids.</text>
</comment>
<dbReference type="GO" id="GO:0005737">
    <property type="term" value="C:cytoplasm"/>
    <property type="evidence" value="ECO:0007669"/>
    <property type="project" value="UniProtKB-SubCell"/>
</dbReference>
<evidence type="ECO:0000256" key="1">
    <source>
        <dbReference type="ARBA" id="ARBA00001968"/>
    </source>
</evidence>
<dbReference type="Pfam" id="PF02545">
    <property type="entry name" value="Maf"/>
    <property type="match status" value="1"/>
</dbReference>
<dbReference type="NCBIfam" id="TIGR00172">
    <property type="entry name" value="maf"/>
    <property type="match status" value="1"/>
</dbReference>
<dbReference type="PANTHER" id="PTHR43213">
    <property type="entry name" value="BIFUNCTIONAL DTTP/UTP PYROPHOSPHATASE/METHYLTRANSFERASE PROTEIN-RELATED"/>
    <property type="match status" value="1"/>
</dbReference>
<evidence type="ECO:0000313" key="4">
    <source>
        <dbReference type="EMBL" id="TFZ40012.1"/>
    </source>
</evidence>
<comment type="caution">
    <text evidence="4">The sequence shown here is derived from an EMBL/GenBank/DDBJ whole genome shotgun (WGS) entry which is preliminary data.</text>
</comment>
<dbReference type="Gene3D" id="3.90.950.10">
    <property type="match status" value="1"/>
</dbReference>
<keyword evidence="3" id="KW-0546">Nucleotide metabolism</keyword>
<keyword evidence="5" id="KW-1185">Reference proteome</keyword>
<feature type="site" description="Important for substrate specificity" evidence="3">
    <location>
        <position position="70"/>
    </location>
</feature>
<accession>A0A4Z0D5L2</accession>
<dbReference type="GO" id="GO:0036221">
    <property type="term" value="F:UTP diphosphatase activity"/>
    <property type="evidence" value="ECO:0007669"/>
    <property type="project" value="RHEA"/>
</dbReference>
<gene>
    <name evidence="4" type="ORF">E4100_05780</name>
</gene>
<name>A0A4Z0D5L2_9FIRM</name>
<dbReference type="PANTHER" id="PTHR43213:SF5">
    <property type="entry name" value="BIFUNCTIONAL DTTP_UTP PYROPHOSPHATASE_METHYLTRANSFERASE PROTEIN-RELATED"/>
    <property type="match status" value="1"/>
</dbReference>
<dbReference type="InterPro" id="IPR029001">
    <property type="entry name" value="ITPase-like_fam"/>
</dbReference>
<comment type="subcellular location">
    <subcellularLocation>
        <location evidence="3">Cytoplasm</location>
    </subcellularLocation>
</comment>
<feature type="active site" description="Proton acceptor" evidence="3">
    <location>
        <position position="69"/>
    </location>
</feature>
<dbReference type="Proteomes" id="UP000298381">
    <property type="component" value="Unassembled WGS sequence"/>
</dbReference>
<evidence type="ECO:0000256" key="3">
    <source>
        <dbReference type="HAMAP-Rule" id="MF_00528"/>
    </source>
</evidence>
<dbReference type="EMBL" id="SRIB01000007">
    <property type="protein sequence ID" value="TFZ40012.1"/>
    <property type="molecule type" value="Genomic_DNA"/>
</dbReference>
<comment type="cofactor">
    <cofactor evidence="1 3">
        <name>a divalent metal cation</name>
        <dbReference type="ChEBI" id="CHEBI:60240"/>
    </cofactor>
</comment>
<dbReference type="PIRSF" id="PIRSF006305">
    <property type="entry name" value="Maf"/>
    <property type="match status" value="1"/>
</dbReference>
<feature type="site" description="Important for substrate specificity" evidence="3">
    <location>
        <position position="12"/>
    </location>
</feature>
<sequence>MKNFILASASPRRKEIFKQIGIDIKVVESSINESIRTDERPEQIAMSLAFQKAIDVSNKVDNSIIIAADTIVVKENEIIGKPKNKLDARKTLQSLSGQKHSVITGFALIDNNRLTKIVDYELTEVYFKDLDTIEIEAYLETYEYLDKAGSYAIQGKGSLLVEKINGCYFNVVGLPISKINDSLKKYFDISLI</sequence>
<dbReference type="InterPro" id="IPR003697">
    <property type="entry name" value="Maf-like"/>
</dbReference>
<dbReference type="HAMAP" id="MF_00528">
    <property type="entry name" value="Maf"/>
    <property type="match status" value="1"/>
</dbReference>
<comment type="catalytic activity">
    <reaction evidence="3">
        <text>dTTP + H2O = dTMP + diphosphate + H(+)</text>
        <dbReference type="Rhea" id="RHEA:28534"/>
        <dbReference type="ChEBI" id="CHEBI:15377"/>
        <dbReference type="ChEBI" id="CHEBI:15378"/>
        <dbReference type="ChEBI" id="CHEBI:33019"/>
        <dbReference type="ChEBI" id="CHEBI:37568"/>
        <dbReference type="ChEBI" id="CHEBI:63528"/>
        <dbReference type="EC" id="3.6.1.9"/>
    </reaction>
</comment>
<comment type="catalytic activity">
    <reaction evidence="3">
        <text>UTP + H2O = UMP + diphosphate + H(+)</text>
        <dbReference type="Rhea" id="RHEA:29395"/>
        <dbReference type="ChEBI" id="CHEBI:15377"/>
        <dbReference type="ChEBI" id="CHEBI:15378"/>
        <dbReference type="ChEBI" id="CHEBI:33019"/>
        <dbReference type="ChEBI" id="CHEBI:46398"/>
        <dbReference type="ChEBI" id="CHEBI:57865"/>
        <dbReference type="EC" id="3.6.1.9"/>
    </reaction>
</comment>
<proteinExistence type="inferred from homology"/>
<dbReference type="AlphaFoldDB" id="A0A4Z0D5L2"/>
<dbReference type="GO" id="GO:0036218">
    <property type="term" value="F:dTTP diphosphatase activity"/>
    <property type="evidence" value="ECO:0007669"/>
    <property type="project" value="RHEA"/>
</dbReference>
<comment type="caution">
    <text evidence="3">Lacks conserved residue(s) required for the propagation of feature annotation.</text>
</comment>
<reference evidence="4 5" key="1">
    <citation type="submission" date="2019-03" db="EMBL/GenBank/DDBJ databases">
        <title>Draft genome sequence data and analysis of a Fermenting Bacterium, Soehngenia longevitae strain 1933PT, isolated from petroleum reservoir in Azerbaijan.</title>
        <authorList>
            <person name="Grouzdev D.S."/>
            <person name="Bidzhieva S.K."/>
            <person name="Sokolova D.S."/>
            <person name="Tourova T.P."/>
            <person name="Poltaraus A.B."/>
            <person name="Nazina T.N."/>
        </authorList>
    </citation>
    <scope>NUCLEOTIDE SEQUENCE [LARGE SCALE GENOMIC DNA]</scope>
    <source>
        <strain evidence="4 5">1933P</strain>
    </source>
</reference>
<keyword evidence="3" id="KW-0963">Cytoplasm</keyword>
<feature type="site" description="Important for substrate specificity" evidence="3">
    <location>
        <position position="154"/>
    </location>
</feature>